<reference evidence="1" key="2">
    <citation type="journal article" date="2008" name="Mol. Biol. Evol.">
        <title>Long-term balancing selection at the west nile virus resistance gene, Oas1b, maintains transspecific polymorphisms in the house mouse.</title>
        <authorList>
            <person name="Ferguson W."/>
            <person name="Dvora S."/>
            <person name="Gallo J."/>
            <person name="Orth A."/>
            <person name="Boissinot S."/>
        </authorList>
    </citation>
    <scope>NUCLEOTIDE SEQUENCE</scope>
    <source>
        <strain evidence="1">CTP</strain>
    </source>
</reference>
<accession>A8YPE3</accession>
<dbReference type="EMBL" id="AM887913">
    <property type="protein sequence ID" value="CAP15771.1"/>
    <property type="molecule type" value="Genomic_DNA"/>
</dbReference>
<proteinExistence type="predicted"/>
<gene>
    <name evidence="1" type="primary">Oas1b</name>
</gene>
<reference evidence="1" key="1">
    <citation type="submission" date="2007-08" db="EMBL/GenBank/DDBJ databases">
        <authorList>
            <person name="Ferguson W.G."/>
        </authorList>
    </citation>
    <scope>NUCLEOTIDE SEQUENCE</scope>
    <source>
        <strain evidence="1">CTP</strain>
    </source>
</reference>
<dbReference type="InterPro" id="IPR043519">
    <property type="entry name" value="NT_sf"/>
</dbReference>
<evidence type="ECO:0000313" key="1">
    <source>
        <dbReference type="EMBL" id="CAP15771.1"/>
    </source>
</evidence>
<dbReference type="Gene3D" id="3.30.460.10">
    <property type="entry name" value="Beta Polymerase, domain 2"/>
    <property type="match status" value="1"/>
</dbReference>
<organism evidence="1">
    <name type="scientific">Mus musculus castaneus</name>
    <name type="common">Southeastern Asian house mouse</name>
    <dbReference type="NCBI Taxonomy" id="10091"/>
    <lineage>
        <taxon>Eukaryota</taxon>
        <taxon>Metazoa</taxon>
        <taxon>Chordata</taxon>
        <taxon>Craniata</taxon>
        <taxon>Vertebrata</taxon>
        <taxon>Euteleostomi</taxon>
        <taxon>Mammalia</taxon>
        <taxon>Eutheria</taxon>
        <taxon>Euarchontoglires</taxon>
        <taxon>Glires</taxon>
        <taxon>Rodentia</taxon>
        <taxon>Myomorpha</taxon>
        <taxon>Muroidea</taxon>
        <taxon>Muridae</taxon>
        <taxon>Murinae</taxon>
        <taxon>Mus</taxon>
        <taxon>Mus</taxon>
    </lineage>
</organism>
<protein>
    <submittedName>
        <fullName evidence="1">Truncated oligoadenylate synthetase 1b</fullName>
    </submittedName>
</protein>
<sequence>MEQDLRSIPASKLDKFIENHLPDTSFCADLREVIDSLCALLKDRSFQGPVRRMGPLRGSRANAPRSRAGQTLTWWCSLTISPTLRIS</sequence>
<dbReference type="SUPFAM" id="SSF81301">
    <property type="entry name" value="Nucleotidyltransferase"/>
    <property type="match status" value="1"/>
</dbReference>
<dbReference type="AlphaFoldDB" id="A8YPE3"/>
<name>A8YPE3_MUSMC</name>